<dbReference type="EMBL" id="CP155573">
    <property type="protein sequence ID" value="XFO64781.1"/>
    <property type="molecule type" value="Genomic_DNA"/>
</dbReference>
<accession>A0ABZ3IGJ2</accession>
<protein>
    <submittedName>
        <fullName evidence="1">Uncharacterized protein</fullName>
    </submittedName>
</protein>
<proteinExistence type="predicted"/>
<reference evidence="1" key="1">
    <citation type="submission" date="2024-05" db="EMBL/GenBank/DDBJ databases">
        <title>Isolation and characterization of Sporomusa carbonis sp. nov., a carboxydotrophic hydrogenogen in the genus of Sporomusa isolated from a charcoal burning pile.</title>
        <authorList>
            <person name="Boeer T."/>
            <person name="Rosenbaum F."/>
            <person name="Eysell L."/>
            <person name="Mueller V."/>
            <person name="Daniel R."/>
            <person name="Poehlein A."/>
        </authorList>
    </citation>
    <scope>NUCLEOTIDE SEQUENCE [LARGE SCALE GENOMIC DNA]</scope>
    <source>
        <strain evidence="1">DSM 10669</strain>
    </source>
</reference>
<name>A0ABZ3IGJ2_9FIRM</name>
<dbReference type="Proteomes" id="UP000216752">
    <property type="component" value="Chromosome"/>
</dbReference>
<organism evidence="1 2">
    <name type="scientific">Sporomusa silvacetica DSM 10669</name>
    <dbReference type="NCBI Taxonomy" id="1123289"/>
    <lineage>
        <taxon>Bacteria</taxon>
        <taxon>Bacillati</taxon>
        <taxon>Bacillota</taxon>
        <taxon>Negativicutes</taxon>
        <taxon>Selenomonadales</taxon>
        <taxon>Sporomusaceae</taxon>
        <taxon>Sporomusa</taxon>
    </lineage>
</organism>
<sequence length="416" mass="47386">MSHKEYKPLETFIVPTEEPISERIIKRAMFIYDSVHIPDPNETHLLPDHAIEDKYPHMTIISAPFGPHIRTPDYEQALNTTLEKCSNQITRGIIKVVNVDQTSFPYRTLRHAYHWFIGNKDVMISAVQGFALPSEDEQEFQEQKKIFRPGIYSGFSIVPKGYHSPENDYPPQYEIPGIDEERAGYISDVACLRIGRTLKYLLHVNQKGDVCPLFTDEAFAGIVQNIYESTKNNSSLIIKSNNYEQQISIAMEKFLFREIINPDVLDNMSFNDVEKLRGKSWAGLQEVRRSLKHSLNKSLIELEDATPREAKKIIAEKLYEMLDNYQKTEADFYDEFKAMGIALGLKAISIPTAVTTLHQLLRAPGWESLIASGTSAIATAVGLSAERIASIWKKDHARKRIPMYALMKGISSKVKY</sequence>
<dbReference type="RefSeq" id="WP_094607748.1">
    <property type="nucleotide sequence ID" value="NZ_CP155573.1"/>
</dbReference>
<evidence type="ECO:0000313" key="2">
    <source>
        <dbReference type="Proteomes" id="UP000216752"/>
    </source>
</evidence>
<evidence type="ECO:0000313" key="1">
    <source>
        <dbReference type="EMBL" id="XFO64781.1"/>
    </source>
</evidence>
<gene>
    <name evidence="1" type="ORF">SPSIL_008900</name>
</gene>
<keyword evidence="2" id="KW-1185">Reference proteome</keyword>